<dbReference type="FunCoup" id="F1A4B0">
    <property type="interactions" value="1"/>
</dbReference>
<feature type="domain" description="LysM" evidence="2">
    <location>
        <begin position="72"/>
        <end position="121"/>
    </location>
</feature>
<dbReference type="OrthoDB" id="20749at2759"/>
<feature type="region of interest" description="Disordered" evidence="1">
    <location>
        <begin position="130"/>
        <end position="173"/>
    </location>
</feature>
<feature type="compositionally biased region" description="Low complexity" evidence="1">
    <location>
        <begin position="8"/>
        <end position="21"/>
    </location>
</feature>
<dbReference type="PANTHER" id="PTHR20932">
    <property type="entry name" value="LYSM AND PUTATIVE PEPTIDOGLYCAN-BINDING DOMAIN-CONTAINING PROTEIN"/>
    <property type="match status" value="1"/>
</dbReference>
<name>F1A4B0_DICPU</name>
<gene>
    <name evidence="3" type="ORF">DICPUDRAFT_43563</name>
</gene>
<dbReference type="Gene3D" id="3.10.350.10">
    <property type="entry name" value="LysM domain"/>
    <property type="match status" value="1"/>
</dbReference>
<sequence>MSDWDFLNNSSNNNNSNNNSNGVTPYQAQNGKSKDGFSHLLEDNYFDSSPKNTATSNTSSPPNKQVDTSKFITHVLTPKDTLQGLSLKYNVKVSVVRAIIEYHINDLKRANNIWTQDSLFIKKTILIPVESTDSNSDNGSNGSGSGGNSLNSSSNNIRSMEGGNIGNSSRNNSANSFDNYFPDFEKMNKTFNSQAQKEKPVLPKSTFNKASNANTANDMNNNDLNYNFNIRPNSTLSFSPVVNSLDHKTQTQFSLLDDEFNPL</sequence>
<dbReference type="VEuPathDB" id="AmoebaDB:DICPUDRAFT_43563"/>
<dbReference type="SMART" id="SM00257">
    <property type="entry name" value="LysM"/>
    <property type="match status" value="1"/>
</dbReference>
<dbReference type="InParanoid" id="F1A4B0"/>
<dbReference type="PANTHER" id="PTHR20932:SF8">
    <property type="entry name" value="LD22649P"/>
    <property type="match status" value="1"/>
</dbReference>
<evidence type="ECO:0000313" key="3">
    <source>
        <dbReference type="EMBL" id="EGC28965.1"/>
    </source>
</evidence>
<dbReference type="InterPro" id="IPR036779">
    <property type="entry name" value="LysM_dom_sf"/>
</dbReference>
<proteinExistence type="predicted"/>
<dbReference type="InterPro" id="IPR045030">
    <property type="entry name" value="LYSM1-4"/>
</dbReference>
<protein>
    <recommendedName>
        <fullName evidence="2">LysM domain-containing protein</fullName>
    </recommendedName>
</protein>
<feature type="region of interest" description="Disordered" evidence="1">
    <location>
        <begin position="1"/>
        <end position="34"/>
    </location>
</feature>
<dbReference type="InterPro" id="IPR018392">
    <property type="entry name" value="LysM"/>
</dbReference>
<accession>F1A4B0</accession>
<dbReference type="AlphaFoldDB" id="F1A4B0"/>
<dbReference type="CDD" id="cd00118">
    <property type="entry name" value="LysM"/>
    <property type="match status" value="1"/>
</dbReference>
<dbReference type="EMBL" id="GL871509">
    <property type="protein sequence ID" value="EGC28965.1"/>
    <property type="molecule type" value="Genomic_DNA"/>
</dbReference>
<dbReference type="OMA" id="WTQDSLF"/>
<keyword evidence="4" id="KW-1185">Reference proteome</keyword>
<dbReference type="RefSeq" id="XP_003294504.1">
    <property type="nucleotide sequence ID" value="XM_003294456.1"/>
</dbReference>
<evidence type="ECO:0000313" key="4">
    <source>
        <dbReference type="Proteomes" id="UP000001064"/>
    </source>
</evidence>
<evidence type="ECO:0000256" key="1">
    <source>
        <dbReference type="SAM" id="MobiDB-lite"/>
    </source>
</evidence>
<evidence type="ECO:0000259" key="2">
    <source>
        <dbReference type="PROSITE" id="PS51782"/>
    </source>
</evidence>
<dbReference type="GeneID" id="10506890"/>
<dbReference type="KEGG" id="dpp:DICPUDRAFT_43563"/>
<feature type="compositionally biased region" description="Polar residues" evidence="1">
    <location>
        <begin position="22"/>
        <end position="31"/>
    </location>
</feature>
<organism evidence="3 4">
    <name type="scientific">Dictyostelium purpureum</name>
    <name type="common">Slime mold</name>
    <dbReference type="NCBI Taxonomy" id="5786"/>
    <lineage>
        <taxon>Eukaryota</taxon>
        <taxon>Amoebozoa</taxon>
        <taxon>Evosea</taxon>
        <taxon>Eumycetozoa</taxon>
        <taxon>Dictyostelia</taxon>
        <taxon>Dictyosteliales</taxon>
        <taxon>Dictyosteliaceae</taxon>
        <taxon>Dictyostelium</taxon>
    </lineage>
</organism>
<dbReference type="PROSITE" id="PS51782">
    <property type="entry name" value="LYSM"/>
    <property type="match status" value="1"/>
</dbReference>
<reference evidence="4" key="1">
    <citation type="journal article" date="2011" name="Genome Biol.">
        <title>Comparative genomics of the social amoebae Dictyostelium discoideum and Dictyostelium purpureum.</title>
        <authorList>
            <consortium name="US DOE Joint Genome Institute (JGI-PGF)"/>
            <person name="Sucgang R."/>
            <person name="Kuo A."/>
            <person name="Tian X."/>
            <person name="Salerno W."/>
            <person name="Parikh A."/>
            <person name="Feasley C.L."/>
            <person name="Dalin E."/>
            <person name="Tu H."/>
            <person name="Huang E."/>
            <person name="Barry K."/>
            <person name="Lindquist E."/>
            <person name="Shapiro H."/>
            <person name="Bruce D."/>
            <person name="Schmutz J."/>
            <person name="Salamov A."/>
            <person name="Fey P."/>
            <person name="Gaudet P."/>
            <person name="Anjard C."/>
            <person name="Babu M.M."/>
            <person name="Basu S."/>
            <person name="Bushmanova Y."/>
            <person name="van der Wel H."/>
            <person name="Katoh-Kurasawa M."/>
            <person name="Dinh C."/>
            <person name="Coutinho P.M."/>
            <person name="Saito T."/>
            <person name="Elias M."/>
            <person name="Schaap P."/>
            <person name="Kay R.R."/>
            <person name="Henrissat B."/>
            <person name="Eichinger L."/>
            <person name="Rivero F."/>
            <person name="Putnam N.H."/>
            <person name="West C.M."/>
            <person name="Loomis W.F."/>
            <person name="Chisholm R.L."/>
            <person name="Shaulsky G."/>
            <person name="Strassmann J.E."/>
            <person name="Queller D.C."/>
            <person name="Kuspa A."/>
            <person name="Grigoriev I.V."/>
        </authorList>
    </citation>
    <scope>NUCLEOTIDE SEQUENCE [LARGE SCALE GENOMIC DNA]</scope>
    <source>
        <strain evidence="4">QSDP1</strain>
    </source>
</reference>
<dbReference type="Proteomes" id="UP000001064">
    <property type="component" value="Unassembled WGS sequence"/>
</dbReference>
<dbReference type="eggNOG" id="ENOG502RHGR">
    <property type="taxonomic scope" value="Eukaryota"/>
</dbReference>